<dbReference type="SUPFAM" id="SSF53254">
    <property type="entry name" value="Phosphoglycerate mutase-like"/>
    <property type="match status" value="1"/>
</dbReference>
<gene>
    <name evidence="3" type="ORF">AHA02nite_02090</name>
</gene>
<sequence length="196" mass="22070">MDLLIVRHGQSVADIEGRHEGRADFPLTDLGKEQADKLATWVSAHYEVDRIISSPLKRALTTAESIAESVGVSVEQDRALMEWNNGQLAGELKSEAKEKYPLPKEGRKLHDELYDCESMINFRARVETFWSKLMEAEAERIVIVAHGGTINMLYQSFLNLPMDTNVALHTGDTGVHLWQVKDGKKIIKFSNSQVHL</sequence>
<evidence type="ECO:0000256" key="1">
    <source>
        <dbReference type="PIRSR" id="PIRSR613078-1"/>
    </source>
</evidence>
<dbReference type="InterPro" id="IPR029033">
    <property type="entry name" value="His_PPase_superfam"/>
</dbReference>
<feature type="active site" description="Tele-phosphohistidine intermediate" evidence="1">
    <location>
        <position position="8"/>
    </location>
</feature>
<proteinExistence type="predicted"/>
<dbReference type="SMART" id="SM00855">
    <property type="entry name" value="PGAM"/>
    <property type="match status" value="1"/>
</dbReference>
<dbReference type="AlphaFoldDB" id="A0A511W2X5"/>
<accession>A0A511W2X5</accession>
<reference evidence="3 4" key="1">
    <citation type="submission" date="2019-07" db="EMBL/GenBank/DDBJ databases">
        <title>Whole genome shotgun sequence of Alkalibacillus haloalkaliphilus NBRC 103110.</title>
        <authorList>
            <person name="Hosoyama A."/>
            <person name="Uohara A."/>
            <person name="Ohji S."/>
            <person name="Ichikawa N."/>
        </authorList>
    </citation>
    <scope>NUCLEOTIDE SEQUENCE [LARGE SCALE GENOMIC DNA]</scope>
    <source>
        <strain evidence="3 4">NBRC 103110</strain>
    </source>
</reference>
<dbReference type="Pfam" id="PF00300">
    <property type="entry name" value="His_Phos_1"/>
    <property type="match status" value="1"/>
</dbReference>
<dbReference type="CDD" id="cd07067">
    <property type="entry name" value="HP_PGM_like"/>
    <property type="match status" value="1"/>
</dbReference>
<dbReference type="PANTHER" id="PTHR48100">
    <property type="entry name" value="BROAD-SPECIFICITY PHOSPHATASE YOR283W-RELATED"/>
    <property type="match status" value="1"/>
</dbReference>
<dbReference type="RefSeq" id="WP_146813517.1">
    <property type="nucleotide sequence ID" value="NZ_BJYA01000001.1"/>
</dbReference>
<dbReference type="InterPro" id="IPR050275">
    <property type="entry name" value="PGM_Phosphatase"/>
</dbReference>
<dbReference type="Proteomes" id="UP000321440">
    <property type="component" value="Unassembled WGS sequence"/>
</dbReference>
<dbReference type="GO" id="GO:0016791">
    <property type="term" value="F:phosphatase activity"/>
    <property type="evidence" value="ECO:0007669"/>
    <property type="project" value="TreeGrafter"/>
</dbReference>
<dbReference type="PIRSF" id="PIRSF000709">
    <property type="entry name" value="6PFK_2-Ptase"/>
    <property type="match status" value="1"/>
</dbReference>
<evidence type="ECO:0000313" key="3">
    <source>
        <dbReference type="EMBL" id="GEN44433.1"/>
    </source>
</evidence>
<evidence type="ECO:0000313" key="4">
    <source>
        <dbReference type="Proteomes" id="UP000321440"/>
    </source>
</evidence>
<keyword evidence="4" id="KW-1185">Reference proteome</keyword>
<dbReference type="Gene3D" id="3.40.50.1240">
    <property type="entry name" value="Phosphoglycerate mutase-like"/>
    <property type="match status" value="1"/>
</dbReference>
<feature type="binding site" evidence="2">
    <location>
        <position position="93"/>
    </location>
    <ligand>
        <name>substrate</name>
    </ligand>
</feature>
<organism evidence="3 4">
    <name type="scientific">Alkalibacillus haloalkaliphilus</name>
    <dbReference type="NCBI Taxonomy" id="94136"/>
    <lineage>
        <taxon>Bacteria</taxon>
        <taxon>Bacillati</taxon>
        <taxon>Bacillota</taxon>
        <taxon>Bacilli</taxon>
        <taxon>Bacillales</taxon>
        <taxon>Bacillaceae</taxon>
        <taxon>Alkalibacillus</taxon>
    </lineage>
</organism>
<dbReference type="EMBL" id="BJYA01000001">
    <property type="protein sequence ID" value="GEN44433.1"/>
    <property type="molecule type" value="Genomic_DNA"/>
</dbReference>
<evidence type="ECO:0000256" key="2">
    <source>
        <dbReference type="PIRSR" id="PIRSR613078-2"/>
    </source>
</evidence>
<dbReference type="OrthoDB" id="9782128at2"/>
<comment type="caution">
    <text evidence="3">The sequence shown here is derived from an EMBL/GenBank/DDBJ whole genome shotgun (WGS) entry which is preliminary data.</text>
</comment>
<protein>
    <submittedName>
        <fullName evidence="3">Phosphoglycerate mutase</fullName>
    </submittedName>
</protein>
<dbReference type="InterPro" id="IPR013078">
    <property type="entry name" value="His_Pase_superF_clade-1"/>
</dbReference>
<name>A0A511W2X5_9BACI</name>
<feature type="active site" description="Proton donor/acceptor" evidence="1">
    <location>
        <position position="82"/>
    </location>
</feature>
<feature type="binding site" evidence="2">
    <location>
        <position position="58"/>
    </location>
    <ligand>
        <name>substrate</name>
    </ligand>
</feature>